<name>A0A7X2T1B4_9CLOT</name>
<dbReference type="Pfam" id="PF11193">
    <property type="entry name" value="DUF2812"/>
    <property type="match status" value="1"/>
</dbReference>
<comment type="caution">
    <text evidence="2">The sequence shown here is derived from an EMBL/GenBank/DDBJ whole genome shotgun (WGS) entry which is preliminary data.</text>
</comment>
<feature type="transmembrane region" description="Helical" evidence="1">
    <location>
        <begin position="114"/>
        <end position="134"/>
    </location>
</feature>
<keyword evidence="1" id="KW-0472">Membrane</keyword>
<dbReference type="InterPro" id="IPR021359">
    <property type="entry name" value="DUF2812"/>
</dbReference>
<gene>
    <name evidence="2" type="ORF">FYJ33_04560</name>
</gene>
<dbReference type="EMBL" id="VULX01000004">
    <property type="protein sequence ID" value="MSR90708.1"/>
    <property type="molecule type" value="Genomic_DNA"/>
</dbReference>
<accession>A0A7X2T1B4</accession>
<sequence>MDEGITVKKLFWAWNYEKEEKWLREMSNKGYEFSSWSIGKYRFKKTEPKDIIYKLDYNPLWCRNSGGYMEFIKECGWEFCDSMCGWNLYKCDADKCLSEEIYTGKDKIKIMHRIGTYIVALSLLEGFFFFMGFIKPMIQGKWPGAIDTILWSFLILEFLFIDINLYAAYRKKKKDL</sequence>
<reference evidence="2 3" key="1">
    <citation type="submission" date="2019-08" db="EMBL/GenBank/DDBJ databases">
        <title>In-depth cultivation of the pig gut microbiome towards novel bacterial diversity and tailored functional studies.</title>
        <authorList>
            <person name="Wylensek D."/>
            <person name="Hitch T.C.A."/>
            <person name="Clavel T."/>
        </authorList>
    </citation>
    <scope>NUCLEOTIDE SEQUENCE [LARGE SCALE GENOMIC DNA]</scope>
    <source>
        <strain evidence="2 3">WCA-383-APC-5B</strain>
    </source>
</reference>
<feature type="transmembrane region" description="Helical" evidence="1">
    <location>
        <begin position="149"/>
        <end position="169"/>
    </location>
</feature>
<keyword evidence="1" id="KW-0812">Transmembrane</keyword>
<evidence type="ECO:0000313" key="2">
    <source>
        <dbReference type="EMBL" id="MSR90708.1"/>
    </source>
</evidence>
<proteinExistence type="predicted"/>
<evidence type="ECO:0000313" key="3">
    <source>
        <dbReference type="Proteomes" id="UP000460287"/>
    </source>
</evidence>
<dbReference type="Proteomes" id="UP000460287">
    <property type="component" value="Unassembled WGS sequence"/>
</dbReference>
<keyword evidence="3" id="KW-1185">Reference proteome</keyword>
<evidence type="ECO:0000256" key="1">
    <source>
        <dbReference type="SAM" id="Phobius"/>
    </source>
</evidence>
<protein>
    <submittedName>
        <fullName evidence="2">DUF2812 domain-containing protein</fullName>
    </submittedName>
</protein>
<organism evidence="2 3">
    <name type="scientific">Inconstantimicrobium porci</name>
    <dbReference type="NCBI Taxonomy" id="2652291"/>
    <lineage>
        <taxon>Bacteria</taxon>
        <taxon>Bacillati</taxon>
        <taxon>Bacillota</taxon>
        <taxon>Clostridia</taxon>
        <taxon>Eubacteriales</taxon>
        <taxon>Clostridiaceae</taxon>
        <taxon>Inconstantimicrobium</taxon>
    </lineage>
</organism>
<keyword evidence="1" id="KW-1133">Transmembrane helix</keyword>
<dbReference type="AlphaFoldDB" id="A0A7X2T1B4"/>
<dbReference type="RefSeq" id="WP_154530593.1">
    <property type="nucleotide sequence ID" value="NZ_JAQXTV010000019.1"/>
</dbReference>